<accession>A0ABR3ENK9</accession>
<feature type="signal peptide" evidence="1">
    <location>
        <begin position="1"/>
        <end position="17"/>
    </location>
</feature>
<sequence>MLLHFLSLLAGAGMALGATVEDSARTLKIRNDNPLIYYHGRWDSSPGTWWAGSGFNINVQNLKFLQLELGPHTTQPFLALGVIFDDGPTNTVNVSQGVNEIAIPLPAEGKRDGLGEGKRTVVKFDVEGWQNNRMNLESVILNGDATLHPYEPSNLAFQFIGDSLSSGQFLPEGINQEWPFLVAERYKAEYRINAQPGAALTVRFIFPSLYLLISNTQGVLGHRVVWQPTRSVIPILQGNRIMLFFIPPAIDEALVLQTEDTGYFNTDDHNFTTPWDFSRDTNPPTTHVVIHIGANDASQNVTADEFVKVYEDFLVRLREINPHQPIFVFTPWGWPNPDGTSSFYYDGQYQKIVDARHAIGDTNVFLVNTTGWVSFDDVFPENVHPNVPGNRKIADEFIAWLKEWGLEP</sequence>
<dbReference type="PANTHER" id="PTHR37834">
    <property type="entry name" value="GDSL-LIKE LIPASE/ACYLHYDROLASE DOMAIN PROTEIN (AFU_ORTHOLOGUE AFUA_2G00620)"/>
    <property type="match status" value="1"/>
</dbReference>
<name>A0ABR3ENK9_9AGAR</name>
<reference evidence="3 4" key="1">
    <citation type="submission" date="2024-02" db="EMBL/GenBank/DDBJ databases">
        <title>A draft genome for the cacao thread blight pathogen Marasmius crinis-equi.</title>
        <authorList>
            <person name="Cohen S.P."/>
            <person name="Baruah I.K."/>
            <person name="Amoako-Attah I."/>
            <person name="Bukari Y."/>
            <person name="Meinhardt L.W."/>
            <person name="Bailey B.A."/>
        </authorList>
    </citation>
    <scope>NUCLEOTIDE SEQUENCE [LARGE SCALE GENOMIC DNA]</scope>
    <source>
        <strain evidence="3 4">GH-76</strain>
    </source>
</reference>
<dbReference type="EMBL" id="JBAHYK010002769">
    <property type="protein sequence ID" value="KAL0564459.1"/>
    <property type="molecule type" value="Genomic_DNA"/>
</dbReference>
<organism evidence="3 4">
    <name type="scientific">Marasmius crinis-equi</name>
    <dbReference type="NCBI Taxonomy" id="585013"/>
    <lineage>
        <taxon>Eukaryota</taxon>
        <taxon>Fungi</taxon>
        <taxon>Dikarya</taxon>
        <taxon>Basidiomycota</taxon>
        <taxon>Agaricomycotina</taxon>
        <taxon>Agaricomycetes</taxon>
        <taxon>Agaricomycetidae</taxon>
        <taxon>Agaricales</taxon>
        <taxon>Marasmiineae</taxon>
        <taxon>Marasmiaceae</taxon>
        <taxon>Marasmius</taxon>
    </lineage>
</organism>
<dbReference type="SUPFAM" id="SSF52266">
    <property type="entry name" value="SGNH hydrolase"/>
    <property type="match status" value="1"/>
</dbReference>
<evidence type="ECO:0000313" key="4">
    <source>
        <dbReference type="Proteomes" id="UP001465976"/>
    </source>
</evidence>
<dbReference type="Gene3D" id="2.60.120.260">
    <property type="entry name" value="Galactose-binding domain-like"/>
    <property type="match status" value="1"/>
</dbReference>
<dbReference type="InterPro" id="IPR036514">
    <property type="entry name" value="SGNH_hydro_sf"/>
</dbReference>
<comment type="caution">
    <text evidence="3">The sequence shown here is derived from an EMBL/GenBank/DDBJ whole genome shotgun (WGS) entry which is preliminary data.</text>
</comment>
<proteinExistence type="predicted"/>
<dbReference type="Gene3D" id="3.40.50.1110">
    <property type="entry name" value="SGNH hydrolase"/>
    <property type="match status" value="1"/>
</dbReference>
<keyword evidence="4" id="KW-1185">Reference proteome</keyword>
<feature type="chain" id="PRO_5045951983" description="SGNH hydrolase-type esterase domain-containing protein" evidence="1">
    <location>
        <begin position="18"/>
        <end position="408"/>
    </location>
</feature>
<dbReference type="InterPro" id="IPR013830">
    <property type="entry name" value="SGNH_hydro"/>
</dbReference>
<evidence type="ECO:0000256" key="1">
    <source>
        <dbReference type="SAM" id="SignalP"/>
    </source>
</evidence>
<gene>
    <name evidence="3" type="ORF">V5O48_017587</name>
</gene>
<dbReference type="PANTHER" id="PTHR37834:SF2">
    <property type="entry name" value="ESTERASE, SGNH HYDROLASE-TYPE"/>
    <property type="match status" value="1"/>
</dbReference>
<protein>
    <recommendedName>
        <fullName evidence="2">SGNH hydrolase-type esterase domain-containing protein</fullName>
    </recommendedName>
</protein>
<evidence type="ECO:0000259" key="2">
    <source>
        <dbReference type="Pfam" id="PF13472"/>
    </source>
</evidence>
<keyword evidence="1" id="KW-0732">Signal</keyword>
<evidence type="ECO:0000313" key="3">
    <source>
        <dbReference type="EMBL" id="KAL0564459.1"/>
    </source>
</evidence>
<dbReference type="InterPro" id="IPR052762">
    <property type="entry name" value="PCW_deacetylase/CE"/>
</dbReference>
<feature type="domain" description="SGNH hydrolase-type esterase" evidence="2">
    <location>
        <begin position="280"/>
        <end position="391"/>
    </location>
</feature>
<dbReference type="Proteomes" id="UP001465976">
    <property type="component" value="Unassembled WGS sequence"/>
</dbReference>
<dbReference type="Pfam" id="PF13472">
    <property type="entry name" value="Lipase_GDSL_2"/>
    <property type="match status" value="1"/>
</dbReference>